<protein>
    <submittedName>
        <fullName evidence="3">Phage scaffolding protein</fullName>
    </submittedName>
</protein>
<keyword evidence="4" id="KW-1185">Reference proteome</keyword>
<gene>
    <name evidence="3" type="ORF">OCV57_05055</name>
</gene>
<comment type="caution">
    <text evidence="3">The sequence shown here is derived from an EMBL/GenBank/DDBJ whole genome shotgun (WGS) entry which is preliminary data.</text>
</comment>
<dbReference type="Pfam" id="PF06810">
    <property type="entry name" value="Phage_scaffold"/>
    <property type="match status" value="1"/>
</dbReference>
<dbReference type="Proteomes" id="UP001208131">
    <property type="component" value="Unassembled WGS sequence"/>
</dbReference>
<accession>A0AAE3LK30</accession>
<feature type="region of interest" description="Disordered" evidence="2">
    <location>
        <begin position="147"/>
        <end position="178"/>
    </location>
</feature>
<dbReference type="EMBL" id="JAOQJZ010000004">
    <property type="protein sequence ID" value="MCU6705297.1"/>
    <property type="molecule type" value="Genomic_DNA"/>
</dbReference>
<organism evidence="3 4">
    <name type="scientific">Hominimerdicola aceti</name>
    <dbReference type="NCBI Taxonomy" id="2981726"/>
    <lineage>
        <taxon>Bacteria</taxon>
        <taxon>Bacillati</taxon>
        <taxon>Bacillota</taxon>
        <taxon>Clostridia</taxon>
        <taxon>Eubacteriales</taxon>
        <taxon>Oscillospiraceae</taxon>
        <taxon>Hominimerdicola</taxon>
    </lineage>
</organism>
<dbReference type="InterPro" id="IPR009636">
    <property type="entry name" value="SCAF"/>
</dbReference>
<reference evidence="3 4" key="1">
    <citation type="journal article" date="2021" name="ISME Commun">
        <title>Automated analysis of genomic sequences facilitates high-throughput and comprehensive description of bacteria.</title>
        <authorList>
            <person name="Hitch T.C.A."/>
        </authorList>
    </citation>
    <scope>NUCLEOTIDE SEQUENCE [LARGE SCALE GENOMIC DNA]</scope>
    <source>
        <strain evidence="3 4">Sanger_31</strain>
    </source>
</reference>
<keyword evidence="1" id="KW-0175">Coiled coil</keyword>
<sequence length="178" mass="19138">MELKDLTALGITEEQANKVLEQHTAELTAEQQKYTDLNAELETAKGTISELTDKVKAFDGEDIEGLKKAASDWESKYNADIAALKLDKALELSLAGAKARDVDIVKSQLDSSLLKLDDDGKITGLTEQLDKLKADKAFLFADGDEPTARIDTGLDHGSATETTSDAQARAVMGLPATK</sequence>
<name>A0AAE3LK30_9FIRM</name>
<evidence type="ECO:0000313" key="4">
    <source>
        <dbReference type="Proteomes" id="UP001208131"/>
    </source>
</evidence>
<feature type="coiled-coil region" evidence="1">
    <location>
        <begin position="13"/>
        <end position="54"/>
    </location>
</feature>
<evidence type="ECO:0000256" key="2">
    <source>
        <dbReference type="SAM" id="MobiDB-lite"/>
    </source>
</evidence>
<dbReference type="AlphaFoldDB" id="A0AAE3LK30"/>
<evidence type="ECO:0000256" key="1">
    <source>
        <dbReference type="SAM" id="Coils"/>
    </source>
</evidence>
<proteinExistence type="predicted"/>
<dbReference type="RefSeq" id="WP_041337533.1">
    <property type="nucleotide sequence ID" value="NZ_JAOQJZ010000004.1"/>
</dbReference>
<evidence type="ECO:0000313" key="3">
    <source>
        <dbReference type="EMBL" id="MCU6705297.1"/>
    </source>
</evidence>